<dbReference type="KEGG" id="xbc:ELE36_08235"/>
<feature type="binding site" evidence="2">
    <location>
        <position position="363"/>
    </location>
    <ligand>
        <name>Fe cation</name>
        <dbReference type="ChEBI" id="CHEBI:24875"/>
    </ligand>
</feature>
<keyword evidence="2 3" id="KW-1133">Transmembrane helix</keyword>
<keyword evidence="2" id="KW-1003">Cell membrane</keyword>
<evidence type="ECO:0000256" key="1">
    <source>
        <dbReference type="ARBA" id="ARBA00022723"/>
    </source>
</evidence>
<dbReference type="EMBL" id="CP035704">
    <property type="protein sequence ID" value="QBB70354.1"/>
    <property type="molecule type" value="Genomic_DNA"/>
</dbReference>
<dbReference type="RefSeq" id="WP_129832613.1">
    <property type="nucleotide sequence ID" value="NZ_CP035704.1"/>
</dbReference>
<dbReference type="SUPFAM" id="SSF81901">
    <property type="entry name" value="HCP-like"/>
    <property type="match status" value="1"/>
</dbReference>
<dbReference type="InterPro" id="IPR030865">
    <property type="entry name" value="LapB"/>
</dbReference>
<keyword evidence="2 3" id="KW-0472">Membrane</keyword>
<dbReference type="Proteomes" id="UP000291562">
    <property type="component" value="Chromosome"/>
</dbReference>
<dbReference type="SMART" id="SM00028">
    <property type="entry name" value="TPR"/>
    <property type="match status" value="5"/>
</dbReference>
<keyword evidence="1 2" id="KW-0479">Metal-binding</keyword>
<dbReference type="InterPro" id="IPR041166">
    <property type="entry name" value="Rubredoxin_2"/>
</dbReference>
<dbReference type="AlphaFoldDB" id="A0A411HIW1"/>
<dbReference type="OrthoDB" id="507476at2"/>
<feature type="transmembrane region" description="Helical" evidence="3">
    <location>
        <begin position="6"/>
        <end position="27"/>
    </location>
</feature>
<dbReference type="Pfam" id="PF13432">
    <property type="entry name" value="TPR_16"/>
    <property type="match status" value="2"/>
</dbReference>
<comment type="function">
    <text evidence="2">Modulates cellular lipopolysaccharide (LPS) levels by regulating LpxC, which is involved in lipid A biosynthesis. May act by modulating the proteolytic activity of FtsH towards LpxC. May also coordinate assembly of proteins involved in LPS synthesis at the plasma membrane.</text>
</comment>
<keyword evidence="6" id="KW-1185">Reference proteome</keyword>
<dbReference type="HAMAP" id="MF_00994">
    <property type="entry name" value="LPS_assembly_LapB"/>
    <property type="match status" value="1"/>
</dbReference>
<evidence type="ECO:0000313" key="5">
    <source>
        <dbReference type="EMBL" id="QBB70354.1"/>
    </source>
</evidence>
<gene>
    <name evidence="2 5" type="primary">lapB</name>
    <name evidence="5" type="ORF">ELE36_08235</name>
</gene>
<comment type="similarity">
    <text evidence="2">Belongs to the LapB family.</text>
</comment>
<comment type="subcellular location">
    <subcellularLocation>
        <location evidence="2">Cell inner membrane</location>
        <topology evidence="2">Single-pass membrane protein</topology>
        <orientation evidence="2">Cytoplasmic side</orientation>
    </subcellularLocation>
</comment>
<evidence type="ECO:0000259" key="4">
    <source>
        <dbReference type="Pfam" id="PF18073"/>
    </source>
</evidence>
<reference evidence="5 6" key="1">
    <citation type="submission" date="2019-01" db="EMBL/GenBank/DDBJ databases">
        <title>Pseudolysobacter antarctica gen. nov., sp. nov., isolated from Fildes Peninsula, Antarctica.</title>
        <authorList>
            <person name="Wei Z."/>
            <person name="Peng F."/>
        </authorList>
    </citation>
    <scope>NUCLEOTIDE SEQUENCE [LARGE SCALE GENOMIC DNA]</scope>
    <source>
        <strain evidence="5 6">AQ6-296</strain>
    </source>
</reference>
<feature type="binding site" evidence="2">
    <location>
        <position position="366"/>
    </location>
    <ligand>
        <name>Fe cation</name>
        <dbReference type="ChEBI" id="CHEBI:24875"/>
    </ligand>
</feature>
<dbReference type="GO" id="GO:0005506">
    <property type="term" value="F:iron ion binding"/>
    <property type="evidence" value="ECO:0007669"/>
    <property type="project" value="UniProtKB-UniRule"/>
</dbReference>
<sequence length="395" mass="44525">MSQFASYLPALMVLLLPLAAWSGWIIARRGSERSSGVRVNELSSSYFRGLNYLLNEQPDKAIEVFLKLAEFNRDTVETHLALGNLFRRRGEVDRAIRVHQHLIARTNLSSEEKTVALLELGEDYMRAGLLDRAEALFIDLVAMEAQVPSALRHLIGIFQHERDWSKAIAHAHRLEEISDESQGALIAQFHCELAEQMRARGELDEAREQISHAFFSEARCVRASILLGQIERAEGRLEPAMNAFEDVADYDVDFVQEILSPLLDCYARAQQMQRAEKFLLGVMDKHQGISPVLALTRLYATTRSEPEAIQFLAGQLRQRPSVRGLVELIQASMGKSSGEARENYLILSDVTRKLLEGQALYRCTSCGFGAKAHHWQCPTCKNWNTIRPIHGVVGE</sequence>
<dbReference type="Pfam" id="PF18073">
    <property type="entry name" value="Zn_ribbon_LapB"/>
    <property type="match status" value="1"/>
</dbReference>
<evidence type="ECO:0000256" key="2">
    <source>
        <dbReference type="HAMAP-Rule" id="MF_00994"/>
    </source>
</evidence>
<organism evidence="5 6">
    <name type="scientific">Pseudolysobacter antarcticus</name>
    <dbReference type="NCBI Taxonomy" id="2511995"/>
    <lineage>
        <taxon>Bacteria</taxon>
        <taxon>Pseudomonadati</taxon>
        <taxon>Pseudomonadota</taxon>
        <taxon>Gammaproteobacteria</taxon>
        <taxon>Lysobacterales</taxon>
        <taxon>Rhodanobacteraceae</taxon>
        <taxon>Pseudolysobacter</taxon>
    </lineage>
</organism>
<keyword evidence="2" id="KW-0408">Iron</keyword>
<proteinExistence type="inferred from homology"/>
<protein>
    <recommendedName>
        <fullName evidence="2">Lipopolysaccharide assembly protein B</fullName>
    </recommendedName>
</protein>
<name>A0A411HIW1_9GAMM</name>
<keyword evidence="2" id="KW-0802">TPR repeat</keyword>
<feature type="binding site" evidence="2">
    <location>
        <position position="377"/>
    </location>
    <ligand>
        <name>Fe cation</name>
        <dbReference type="ChEBI" id="CHEBI:24875"/>
    </ligand>
</feature>
<dbReference type="InterPro" id="IPR019734">
    <property type="entry name" value="TPR_rpt"/>
</dbReference>
<keyword evidence="2 3" id="KW-0812">Transmembrane</keyword>
<dbReference type="GO" id="GO:0009898">
    <property type="term" value="C:cytoplasmic side of plasma membrane"/>
    <property type="evidence" value="ECO:0007669"/>
    <property type="project" value="UniProtKB-UniRule"/>
</dbReference>
<dbReference type="InterPro" id="IPR011990">
    <property type="entry name" value="TPR-like_helical_dom_sf"/>
</dbReference>
<dbReference type="NCBIfam" id="NF008757">
    <property type="entry name" value="PRK11788.1-5"/>
    <property type="match status" value="1"/>
</dbReference>
<accession>A0A411HIW1</accession>
<feature type="topological domain" description="Cytoplasmic" evidence="2">
    <location>
        <begin position="28"/>
        <end position="395"/>
    </location>
</feature>
<evidence type="ECO:0000256" key="3">
    <source>
        <dbReference type="SAM" id="Phobius"/>
    </source>
</evidence>
<feature type="domain" description="LapB rubredoxin metal binding" evidence="4">
    <location>
        <begin position="361"/>
        <end position="388"/>
    </location>
</feature>
<feature type="binding site" evidence="2">
    <location>
        <position position="380"/>
    </location>
    <ligand>
        <name>Fe cation</name>
        <dbReference type="ChEBI" id="CHEBI:24875"/>
    </ligand>
</feature>
<keyword evidence="2" id="KW-0997">Cell inner membrane</keyword>
<dbReference type="GO" id="GO:0008653">
    <property type="term" value="P:lipopolysaccharide metabolic process"/>
    <property type="evidence" value="ECO:0007669"/>
    <property type="project" value="InterPro"/>
</dbReference>
<dbReference type="Pfam" id="PF13176">
    <property type="entry name" value="TPR_7"/>
    <property type="match status" value="1"/>
</dbReference>
<dbReference type="GO" id="GO:0046890">
    <property type="term" value="P:regulation of lipid biosynthetic process"/>
    <property type="evidence" value="ECO:0007669"/>
    <property type="project" value="UniProtKB-UniRule"/>
</dbReference>
<evidence type="ECO:0000313" key="6">
    <source>
        <dbReference type="Proteomes" id="UP000291562"/>
    </source>
</evidence>
<keyword evidence="2" id="KW-0677">Repeat</keyword>
<dbReference type="Gene3D" id="1.25.40.10">
    <property type="entry name" value="Tetratricopeptide repeat domain"/>
    <property type="match status" value="1"/>
</dbReference>